<feature type="transmembrane region" description="Helical" evidence="6">
    <location>
        <begin position="257"/>
        <end position="278"/>
    </location>
</feature>
<dbReference type="RefSeq" id="WP_188718246.1">
    <property type="nucleotide sequence ID" value="NZ_BAABBD010000003.1"/>
</dbReference>
<dbReference type="Proteomes" id="UP000626982">
    <property type="component" value="Unassembled WGS sequence"/>
</dbReference>
<evidence type="ECO:0000256" key="2">
    <source>
        <dbReference type="ARBA" id="ARBA00022475"/>
    </source>
</evidence>
<comment type="caution">
    <text evidence="7">The sequence shown here is derived from an EMBL/GenBank/DDBJ whole genome shotgun (WGS) entry which is preliminary data.</text>
</comment>
<reference evidence="8" key="1">
    <citation type="journal article" date="2019" name="Int. J. Syst. Evol. Microbiol.">
        <title>The Global Catalogue of Microorganisms (GCM) 10K type strain sequencing project: providing services to taxonomists for standard genome sequencing and annotation.</title>
        <authorList>
            <consortium name="The Broad Institute Genomics Platform"/>
            <consortium name="The Broad Institute Genome Sequencing Center for Infectious Disease"/>
            <person name="Wu L."/>
            <person name="Ma J."/>
        </authorList>
    </citation>
    <scope>NUCLEOTIDE SEQUENCE [LARGE SCALE GENOMIC DNA]</scope>
    <source>
        <strain evidence="8">CGMCC 1.6960</strain>
    </source>
</reference>
<dbReference type="Gene3D" id="1.20.1250.20">
    <property type="entry name" value="MFS general substrate transporter like domains"/>
    <property type="match status" value="1"/>
</dbReference>
<evidence type="ECO:0008006" key="9">
    <source>
        <dbReference type="Google" id="ProtNLM"/>
    </source>
</evidence>
<feature type="transmembrane region" description="Helical" evidence="6">
    <location>
        <begin position="58"/>
        <end position="75"/>
    </location>
</feature>
<dbReference type="PANTHER" id="PTHR23513:SF6">
    <property type="entry name" value="MAJOR FACILITATOR SUPERFAMILY ASSOCIATED DOMAIN-CONTAINING PROTEIN"/>
    <property type="match status" value="1"/>
</dbReference>
<evidence type="ECO:0000256" key="3">
    <source>
        <dbReference type="ARBA" id="ARBA00022692"/>
    </source>
</evidence>
<keyword evidence="2" id="KW-1003">Cell membrane</keyword>
<gene>
    <name evidence="7" type="ORF">GCM10010968_20780</name>
</gene>
<sequence>MSAASGRERLGAAFWRFWSVELATGTGVGLAIIALQTMLVEDLGGGAAEVGWLAAARWLPYVVLGLVAGALVEGWRRRTAMLASDLARAAILGALAAAWLLGGGALWALLLAALALGAASLVNDAASQAFVPRLVPRPLLLAAHQRLDLGANAAQSAGPAASGALIAWLGAPVSLLVAAAAHLASAVVLATMPVDEPVRTSRPPLWRSIGRGLRFVHRHPRLGPFARWTHAWFLCNGAAMTLLVPLVLTGLSAGPAGLGLALGALGAATLAGTALAEVVAGRAGEARTIVLSRVGSPLGWALVALPALAPMAPPAGLAVVVAGLVMAGVGMGLGNPSEMALRQRATPDAMQARMNATMRTANRGMFVVAAPIAGIAADALGLGPVLAVVVVGFALSAAGLARSPLARRRAR</sequence>
<protein>
    <recommendedName>
        <fullName evidence="9">MFS transporter</fullName>
    </recommendedName>
</protein>
<keyword evidence="8" id="KW-1185">Reference proteome</keyword>
<name>A0ABQ2KLA4_9MICO</name>
<evidence type="ECO:0000313" key="8">
    <source>
        <dbReference type="Proteomes" id="UP000626982"/>
    </source>
</evidence>
<evidence type="ECO:0000256" key="4">
    <source>
        <dbReference type="ARBA" id="ARBA00022989"/>
    </source>
</evidence>
<dbReference type="InterPro" id="IPR011701">
    <property type="entry name" value="MFS"/>
</dbReference>
<dbReference type="EMBL" id="BMLM01000002">
    <property type="protein sequence ID" value="GGN86859.1"/>
    <property type="molecule type" value="Genomic_DNA"/>
</dbReference>
<feature type="transmembrane region" description="Helical" evidence="6">
    <location>
        <begin position="12"/>
        <end position="38"/>
    </location>
</feature>
<dbReference type="InterPro" id="IPR036259">
    <property type="entry name" value="MFS_trans_sf"/>
</dbReference>
<comment type="subcellular location">
    <subcellularLocation>
        <location evidence="1">Cell membrane</location>
        <topology evidence="1">Multi-pass membrane protein</topology>
    </subcellularLocation>
</comment>
<dbReference type="CDD" id="cd06173">
    <property type="entry name" value="MFS_MefA_like"/>
    <property type="match status" value="1"/>
</dbReference>
<accession>A0ABQ2KLA4</accession>
<feature type="transmembrane region" description="Helical" evidence="6">
    <location>
        <begin position="87"/>
        <end position="116"/>
    </location>
</feature>
<organism evidence="7 8">
    <name type="scientific">Agrococcus terreus</name>
    <dbReference type="NCBI Taxonomy" id="574649"/>
    <lineage>
        <taxon>Bacteria</taxon>
        <taxon>Bacillati</taxon>
        <taxon>Actinomycetota</taxon>
        <taxon>Actinomycetes</taxon>
        <taxon>Micrococcales</taxon>
        <taxon>Microbacteriaceae</taxon>
        <taxon>Agrococcus</taxon>
    </lineage>
</organism>
<evidence type="ECO:0000256" key="6">
    <source>
        <dbReference type="SAM" id="Phobius"/>
    </source>
</evidence>
<keyword evidence="4 6" id="KW-1133">Transmembrane helix</keyword>
<feature type="transmembrane region" description="Helical" evidence="6">
    <location>
        <begin position="315"/>
        <end position="334"/>
    </location>
</feature>
<evidence type="ECO:0000256" key="5">
    <source>
        <dbReference type="ARBA" id="ARBA00023136"/>
    </source>
</evidence>
<evidence type="ECO:0000256" key="1">
    <source>
        <dbReference type="ARBA" id="ARBA00004651"/>
    </source>
</evidence>
<keyword evidence="3 6" id="KW-0812">Transmembrane</keyword>
<feature type="transmembrane region" description="Helical" evidence="6">
    <location>
        <begin position="383"/>
        <end position="401"/>
    </location>
</feature>
<feature type="transmembrane region" description="Helical" evidence="6">
    <location>
        <begin position="290"/>
        <end position="309"/>
    </location>
</feature>
<dbReference type="SUPFAM" id="SSF103473">
    <property type="entry name" value="MFS general substrate transporter"/>
    <property type="match status" value="1"/>
</dbReference>
<feature type="transmembrane region" description="Helical" evidence="6">
    <location>
        <begin position="231"/>
        <end position="251"/>
    </location>
</feature>
<dbReference type="Pfam" id="PF07690">
    <property type="entry name" value="MFS_1"/>
    <property type="match status" value="1"/>
</dbReference>
<dbReference type="PANTHER" id="PTHR23513">
    <property type="entry name" value="INTEGRAL MEMBRANE EFFLUX PROTEIN-RELATED"/>
    <property type="match status" value="1"/>
</dbReference>
<feature type="transmembrane region" description="Helical" evidence="6">
    <location>
        <begin position="360"/>
        <end position="377"/>
    </location>
</feature>
<proteinExistence type="predicted"/>
<keyword evidence="5 6" id="KW-0472">Membrane</keyword>
<feature type="transmembrane region" description="Helical" evidence="6">
    <location>
        <begin position="165"/>
        <end position="192"/>
    </location>
</feature>
<evidence type="ECO:0000313" key="7">
    <source>
        <dbReference type="EMBL" id="GGN86859.1"/>
    </source>
</evidence>